<evidence type="ECO:0000256" key="1">
    <source>
        <dbReference type="ARBA" id="ARBA00022737"/>
    </source>
</evidence>
<comment type="caution">
    <text evidence="3">The sequence shown here is derived from an EMBL/GenBank/DDBJ whole genome shotgun (WGS) entry which is preliminary data.</text>
</comment>
<keyword evidence="4" id="KW-1185">Reference proteome</keyword>
<protein>
    <submittedName>
        <fullName evidence="3">Pentatricopeptide repeat</fullName>
    </submittedName>
</protein>
<dbReference type="Gene3D" id="1.25.40.10">
    <property type="entry name" value="Tetratricopeptide repeat domain"/>
    <property type="match status" value="1"/>
</dbReference>
<dbReference type="Proteomes" id="UP001370490">
    <property type="component" value="Unassembled WGS sequence"/>
</dbReference>
<gene>
    <name evidence="3" type="ORF">RJ641_015331</name>
</gene>
<evidence type="ECO:0000313" key="4">
    <source>
        <dbReference type="Proteomes" id="UP001370490"/>
    </source>
</evidence>
<dbReference type="InterPro" id="IPR011990">
    <property type="entry name" value="TPR-like_helical_dom_sf"/>
</dbReference>
<feature type="repeat" description="PPR" evidence="2">
    <location>
        <begin position="15"/>
        <end position="49"/>
    </location>
</feature>
<dbReference type="GO" id="GO:0003723">
    <property type="term" value="F:RNA binding"/>
    <property type="evidence" value="ECO:0007669"/>
    <property type="project" value="InterPro"/>
</dbReference>
<keyword evidence="1" id="KW-0677">Repeat</keyword>
<organism evidence="3 4">
    <name type="scientific">Dillenia turbinata</name>
    <dbReference type="NCBI Taxonomy" id="194707"/>
    <lineage>
        <taxon>Eukaryota</taxon>
        <taxon>Viridiplantae</taxon>
        <taxon>Streptophyta</taxon>
        <taxon>Embryophyta</taxon>
        <taxon>Tracheophyta</taxon>
        <taxon>Spermatophyta</taxon>
        <taxon>Magnoliopsida</taxon>
        <taxon>eudicotyledons</taxon>
        <taxon>Gunneridae</taxon>
        <taxon>Pentapetalae</taxon>
        <taxon>Dilleniales</taxon>
        <taxon>Dilleniaceae</taxon>
        <taxon>Dillenia</taxon>
    </lineage>
</organism>
<dbReference type="InterPro" id="IPR002885">
    <property type="entry name" value="PPR_rpt"/>
</dbReference>
<dbReference type="NCBIfam" id="TIGR00756">
    <property type="entry name" value="PPR"/>
    <property type="match status" value="1"/>
</dbReference>
<dbReference type="EMBL" id="JBAMMX010000021">
    <property type="protein sequence ID" value="KAK6919427.1"/>
    <property type="molecule type" value="Genomic_DNA"/>
</dbReference>
<dbReference type="AlphaFoldDB" id="A0AAN8Z051"/>
<accession>A0AAN8Z051</accession>
<evidence type="ECO:0000313" key="3">
    <source>
        <dbReference type="EMBL" id="KAK6919427.1"/>
    </source>
</evidence>
<sequence>MEDARYLFDRMPEKNVISWSIIIDGYVQHGNPKEALSLFRKMLYGGQKPDKVAVMDAPMACA</sequence>
<dbReference type="InterPro" id="IPR046960">
    <property type="entry name" value="PPR_At4g14850-like_plant"/>
</dbReference>
<dbReference type="PANTHER" id="PTHR47926">
    <property type="entry name" value="PENTATRICOPEPTIDE REPEAT-CONTAINING PROTEIN"/>
    <property type="match status" value="1"/>
</dbReference>
<proteinExistence type="predicted"/>
<dbReference type="Pfam" id="PF13041">
    <property type="entry name" value="PPR_2"/>
    <property type="match status" value="1"/>
</dbReference>
<name>A0AAN8Z051_9MAGN</name>
<dbReference type="PROSITE" id="PS51375">
    <property type="entry name" value="PPR"/>
    <property type="match status" value="1"/>
</dbReference>
<dbReference type="GO" id="GO:0009451">
    <property type="term" value="P:RNA modification"/>
    <property type="evidence" value="ECO:0007669"/>
    <property type="project" value="InterPro"/>
</dbReference>
<reference evidence="3 4" key="1">
    <citation type="submission" date="2023-12" db="EMBL/GenBank/DDBJ databases">
        <title>A high-quality genome assembly for Dillenia turbinata (Dilleniales).</title>
        <authorList>
            <person name="Chanderbali A."/>
        </authorList>
    </citation>
    <scope>NUCLEOTIDE SEQUENCE [LARGE SCALE GENOMIC DNA]</scope>
    <source>
        <strain evidence="3">LSX21</strain>
        <tissue evidence="3">Leaf</tissue>
    </source>
</reference>
<evidence type="ECO:0000256" key="2">
    <source>
        <dbReference type="PROSITE-ProRule" id="PRU00708"/>
    </source>
</evidence>